<keyword evidence="1" id="KW-0472">Membrane</keyword>
<proteinExistence type="predicted"/>
<feature type="transmembrane region" description="Helical" evidence="1">
    <location>
        <begin position="229"/>
        <end position="250"/>
    </location>
</feature>
<dbReference type="Proteomes" id="UP000195120">
    <property type="component" value="Unassembled WGS sequence"/>
</dbReference>
<dbReference type="EMBL" id="MOOP01000065">
    <property type="protein sequence ID" value="OUB49977.1"/>
    <property type="molecule type" value="Genomic_DNA"/>
</dbReference>
<comment type="caution">
    <text evidence="2">The sequence shown here is derived from an EMBL/GenBank/DDBJ whole genome shotgun (WGS) entry which is preliminary data.</text>
</comment>
<keyword evidence="1" id="KW-0812">Transmembrane</keyword>
<keyword evidence="1" id="KW-1133">Transmembrane helix</keyword>
<evidence type="ECO:0000313" key="3">
    <source>
        <dbReference type="Proteomes" id="UP000195120"/>
    </source>
</evidence>
<protein>
    <submittedName>
        <fullName evidence="2">Uncharacterized protein</fullName>
    </submittedName>
</protein>
<reference evidence="2 3" key="1">
    <citation type="submission" date="2016-10" db="EMBL/GenBank/DDBJ databases">
        <title>Comparative genomics of Bacillus thuringiensis reveals a path to pathogens against multiple invertebrate hosts.</title>
        <authorList>
            <person name="Zheng J."/>
            <person name="Gao Q."/>
            <person name="Liu H."/>
            <person name="Peng D."/>
            <person name="Ruan L."/>
            <person name="Sun M."/>
        </authorList>
    </citation>
    <scope>NUCLEOTIDE SEQUENCE [LARGE SCALE GENOMIC DNA]</scope>
    <source>
        <strain evidence="2">BGSC 4BW1</strain>
    </source>
</reference>
<evidence type="ECO:0000313" key="2">
    <source>
        <dbReference type="EMBL" id="OUB49977.1"/>
    </source>
</evidence>
<dbReference type="AlphaFoldDB" id="A0A9X6LMK1"/>
<accession>A0A9X6LMK1</accession>
<gene>
    <name evidence="2" type="ORF">BK741_11355</name>
</gene>
<organism evidence="2 3">
    <name type="scientific">Bacillus thuringiensis serovar iberica</name>
    <dbReference type="NCBI Taxonomy" id="180866"/>
    <lineage>
        <taxon>Bacteria</taxon>
        <taxon>Bacillati</taxon>
        <taxon>Bacillota</taxon>
        <taxon>Bacilli</taxon>
        <taxon>Bacillales</taxon>
        <taxon>Bacillaceae</taxon>
        <taxon>Bacillus</taxon>
        <taxon>Bacillus cereus group</taxon>
    </lineage>
</organism>
<evidence type="ECO:0000256" key="1">
    <source>
        <dbReference type="SAM" id="Phobius"/>
    </source>
</evidence>
<sequence length="356" mass="40763">MGKNSLGMNQKTLQQLLSNPDQSLNLDELFSSYQTIMPTLDVMSNSSIIQEALKTTTKWGIELPQKWEFTLPQATQAAQLFKSYKTIIPTLDTMSNFTIIQEALKTTTKWGIELPQKWEFTLPQATQAAQLFKSYKTTMPALDIMSNSSIIQEALRMVQIPSSTFQILSTIDIGEIQTFVEERAVQEEIQQEITSIQEEASVKKVMDFINDLALKILNAPTTLKEKAPAIYLFLWFLLPFMAANFLLPFIQDVWKEKVLHVSEFTEEKPKENAKQLKQSLEKDYEMARSAVNQIRVTNRETPVFRSHQRISGTFDSIPSNKPVIIIEKKRNWSFIMYTNTLGEEVNGWVFTGNLAK</sequence>
<name>A0A9X6LMK1_BACTU</name>
<dbReference type="RefSeq" id="WP_086401221.1">
    <property type="nucleotide sequence ID" value="NZ_MOOP01000065.1"/>
</dbReference>